<dbReference type="EMBL" id="QRDW01000002">
    <property type="protein sequence ID" value="RED52066.1"/>
    <property type="molecule type" value="Genomic_DNA"/>
</dbReference>
<dbReference type="InterPro" id="IPR003697">
    <property type="entry name" value="Maf-like"/>
</dbReference>
<evidence type="ECO:0000256" key="2">
    <source>
        <dbReference type="ARBA" id="ARBA00022801"/>
    </source>
</evidence>
<dbReference type="PIRSF" id="PIRSF006305">
    <property type="entry name" value="Maf"/>
    <property type="match status" value="1"/>
</dbReference>
<feature type="active site" description="Proton acceptor" evidence="4">
    <location>
        <position position="70"/>
    </location>
</feature>
<keyword evidence="6" id="KW-1185">Reference proteome</keyword>
<dbReference type="InterPro" id="IPR029001">
    <property type="entry name" value="ITPase-like_fam"/>
</dbReference>
<comment type="catalytic activity">
    <reaction evidence="4">
        <text>UTP + H2O = UMP + diphosphate + H(+)</text>
        <dbReference type="Rhea" id="RHEA:29395"/>
        <dbReference type="ChEBI" id="CHEBI:15377"/>
        <dbReference type="ChEBI" id="CHEBI:15378"/>
        <dbReference type="ChEBI" id="CHEBI:33019"/>
        <dbReference type="ChEBI" id="CHEBI:46398"/>
        <dbReference type="ChEBI" id="CHEBI:57865"/>
        <dbReference type="EC" id="3.6.1.9"/>
    </reaction>
</comment>
<dbReference type="PANTHER" id="PTHR43213:SF5">
    <property type="entry name" value="BIFUNCTIONAL DTTP_UTP PYROPHOSPHATASE_METHYLTRANSFERASE PROTEIN-RELATED"/>
    <property type="match status" value="1"/>
</dbReference>
<dbReference type="SUPFAM" id="SSF52972">
    <property type="entry name" value="ITPase-like"/>
    <property type="match status" value="1"/>
</dbReference>
<organism evidence="5 6">
    <name type="scientific">Aestuariispira insulae</name>
    <dbReference type="NCBI Taxonomy" id="1461337"/>
    <lineage>
        <taxon>Bacteria</taxon>
        <taxon>Pseudomonadati</taxon>
        <taxon>Pseudomonadota</taxon>
        <taxon>Alphaproteobacteria</taxon>
        <taxon>Rhodospirillales</taxon>
        <taxon>Kiloniellaceae</taxon>
        <taxon>Aestuariispira</taxon>
    </lineage>
</organism>
<keyword evidence="4" id="KW-0963">Cytoplasm</keyword>
<comment type="caution">
    <text evidence="4">Lacks conserved residue(s) required for the propagation of feature annotation.</text>
</comment>
<comment type="similarity">
    <text evidence="4">Belongs to the Maf family. YhdE subfamily.</text>
</comment>
<comment type="subcellular location">
    <subcellularLocation>
        <location evidence="4">Cytoplasm</location>
    </subcellularLocation>
</comment>
<name>A0A3D9HT59_9PROT</name>
<dbReference type="GO" id="GO:0009117">
    <property type="term" value="P:nucleotide metabolic process"/>
    <property type="evidence" value="ECO:0007669"/>
    <property type="project" value="UniProtKB-KW"/>
</dbReference>
<dbReference type="Gene3D" id="3.90.950.10">
    <property type="match status" value="1"/>
</dbReference>
<sequence>MTRFVLASASPRRLDLLAQIGIKPDQVDPADVDETPLKDESPRNLALRLAKLKAEAVHASHAGAVILASDTVVALGHRSLAKASDEGEARKFLGQLSGRRHRVYTAVAVIDGENNMHARVVRTDVKLKRLSPSEIDAYIDSGEWRGKAGAYGIQGLAAAYVNFISGSYSSVVGLPLFEVSQILSGIGYKGLKSA</sequence>
<comment type="caution">
    <text evidence="5">The sequence shown here is derived from an EMBL/GenBank/DDBJ whole genome shotgun (WGS) entry which is preliminary data.</text>
</comment>
<keyword evidence="3 4" id="KW-0546">Nucleotide metabolism</keyword>
<keyword evidence="2 4" id="KW-0378">Hydrolase</keyword>
<dbReference type="Proteomes" id="UP000256845">
    <property type="component" value="Unassembled WGS sequence"/>
</dbReference>
<protein>
    <recommendedName>
        <fullName evidence="4">dTTP/UTP pyrophosphatase</fullName>
        <shortName evidence="4">dTTPase/UTPase</shortName>
        <ecNumber evidence="4">3.6.1.9</ecNumber>
    </recommendedName>
    <alternativeName>
        <fullName evidence="4">Nucleoside triphosphate pyrophosphatase</fullName>
    </alternativeName>
    <alternativeName>
        <fullName evidence="4">Nucleotide pyrophosphatase</fullName>
        <shortName evidence="4">Nucleotide PPase</shortName>
    </alternativeName>
</protein>
<evidence type="ECO:0000256" key="4">
    <source>
        <dbReference type="HAMAP-Rule" id="MF_00528"/>
    </source>
</evidence>
<dbReference type="AlphaFoldDB" id="A0A3D9HT59"/>
<dbReference type="PANTHER" id="PTHR43213">
    <property type="entry name" value="BIFUNCTIONAL DTTP/UTP PYROPHOSPHATASE/METHYLTRANSFERASE PROTEIN-RELATED"/>
    <property type="match status" value="1"/>
</dbReference>
<proteinExistence type="inferred from homology"/>
<feature type="site" description="Important for substrate specificity" evidence="4">
    <location>
        <position position="12"/>
    </location>
</feature>
<evidence type="ECO:0000313" key="6">
    <source>
        <dbReference type="Proteomes" id="UP000256845"/>
    </source>
</evidence>
<dbReference type="GO" id="GO:0036218">
    <property type="term" value="F:dTTP diphosphatase activity"/>
    <property type="evidence" value="ECO:0007669"/>
    <property type="project" value="RHEA"/>
</dbReference>
<evidence type="ECO:0000256" key="3">
    <source>
        <dbReference type="ARBA" id="ARBA00023080"/>
    </source>
</evidence>
<comment type="function">
    <text evidence="4">Nucleoside triphosphate pyrophosphatase that hydrolyzes dTTP and UTP. May have a dual role in cell division arrest and in preventing the incorporation of modified nucleotides into cellular nucleic acids.</text>
</comment>
<dbReference type="NCBIfam" id="TIGR00172">
    <property type="entry name" value="maf"/>
    <property type="match status" value="1"/>
</dbReference>
<dbReference type="HAMAP" id="MF_00528">
    <property type="entry name" value="Maf"/>
    <property type="match status" value="1"/>
</dbReference>
<feature type="site" description="Important for substrate specificity" evidence="4">
    <location>
        <position position="154"/>
    </location>
</feature>
<dbReference type="RefSeq" id="WP_115935625.1">
    <property type="nucleotide sequence ID" value="NZ_QRDW01000002.1"/>
</dbReference>
<evidence type="ECO:0000256" key="1">
    <source>
        <dbReference type="ARBA" id="ARBA00001968"/>
    </source>
</evidence>
<dbReference type="GO" id="GO:0036221">
    <property type="term" value="F:UTP diphosphatase activity"/>
    <property type="evidence" value="ECO:0007669"/>
    <property type="project" value="RHEA"/>
</dbReference>
<dbReference type="CDD" id="cd00555">
    <property type="entry name" value="Maf"/>
    <property type="match status" value="1"/>
</dbReference>
<dbReference type="OrthoDB" id="9807767at2"/>
<accession>A0A3D9HT59</accession>
<dbReference type="Pfam" id="PF02545">
    <property type="entry name" value="Maf"/>
    <property type="match status" value="1"/>
</dbReference>
<comment type="catalytic activity">
    <reaction evidence="4">
        <text>dTTP + H2O = dTMP + diphosphate + H(+)</text>
        <dbReference type="Rhea" id="RHEA:28534"/>
        <dbReference type="ChEBI" id="CHEBI:15377"/>
        <dbReference type="ChEBI" id="CHEBI:15378"/>
        <dbReference type="ChEBI" id="CHEBI:33019"/>
        <dbReference type="ChEBI" id="CHEBI:37568"/>
        <dbReference type="ChEBI" id="CHEBI:63528"/>
        <dbReference type="EC" id="3.6.1.9"/>
    </reaction>
</comment>
<reference evidence="5 6" key="1">
    <citation type="submission" date="2018-07" db="EMBL/GenBank/DDBJ databases">
        <title>Genomic Encyclopedia of Type Strains, Phase III (KMG-III): the genomes of soil and plant-associated and newly described type strains.</title>
        <authorList>
            <person name="Whitman W."/>
        </authorList>
    </citation>
    <scope>NUCLEOTIDE SEQUENCE [LARGE SCALE GENOMIC DNA]</scope>
    <source>
        <strain evidence="5 6">CECT 8488</strain>
    </source>
</reference>
<gene>
    <name evidence="5" type="ORF">DFP90_10283</name>
</gene>
<dbReference type="GO" id="GO:0005737">
    <property type="term" value="C:cytoplasm"/>
    <property type="evidence" value="ECO:0007669"/>
    <property type="project" value="UniProtKB-SubCell"/>
</dbReference>
<evidence type="ECO:0000313" key="5">
    <source>
        <dbReference type="EMBL" id="RED52066.1"/>
    </source>
</evidence>
<dbReference type="EC" id="3.6.1.9" evidence="4"/>
<comment type="cofactor">
    <cofactor evidence="1 4">
        <name>a divalent metal cation</name>
        <dbReference type="ChEBI" id="CHEBI:60240"/>
    </cofactor>
</comment>
<feature type="site" description="Important for substrate specificity" evidence="4">
    <location>
        <position position="71"/>
    </location>
</feature>